<reference evidence="8" key="1">
    <citation type="journal article" date="2020" name="Stud. Mycol.">
        <title>101 Dothideomycetes genomes: a test case for predicting lifestyles and emergence of pathogens.</title>
        <authorList>
            <person name="Haridas S."/>
            <person name="Albert R."/>
            <person name="Binder M."/>
            <person name="Bloem J."/>
            <person name="Labutti K."/>
            <person name="Salamov A."/>
            <person name="Andreopoulos B."/>
            <person name="Baker S."/>
            <person name="Barry K."/>
            <person name="Bills G."/>
            <person name="Bluhm B."/>
            <person name="Cannon C."/>
            <person name="Castanera R."/>
            <person name="Culley D."/>
            <person name="Daum C."/>
            <person name="Ezra D."/>
            <person name="Gonzalez J."/>
            <person name="Henrissat B."/>
            <person name="Kuo A."/>
            <person name="Liang C."/>
            <person name="Lipzen A."/>
            <person name="Lutzoni F."/>
            <person name="Magnuson J."/>
            <person name="Mondo S."/>
            <person name="Nolan M."/>
            <person name="Ohm R."/>
            <person name="Pangilinan J."/>
            <person name="Park H.-J."/>
            <person name="Ramirez L."/>
            <person name="Alfaro M."/>
            <person name="Sun H."/>
            <person name="Tritt A."/>
            <person name="Yoshinaga Y."/>
            <person name="Zwiers L.-H."/>
            <person name="Turgeon B."/>
            <person name="Goodwin S."/>
            <person name="Spatafora J."/>
            <person name="Crous P."/>
            <person name="Grigoriev I."/>
        </authorList>
    </citation>
    <scope>NUCLEOTIDE SEQUENCE</scope>
    <source>
        <strain evidence="8">CBS 269.34</strain>
    </source>
</reference>
<dbReference type="PROSITE" id="PS50048">
    <property type="entry name" value="ZN2_CY6_FUNGAL_2"/>
    <property type="match status" value="1"/>
</dbReference>
<dbReference type="CDD" id="cd00067">
    <property type="entry name" value="GAL4"/>
    <property type="match status" value="1"/>
</dbReference>
<dbReference type="InterPro" id="IPR036864">
    <property type="entry name" value="Zn2-C6_fun-type_DNA-bd_sf"/>
</dbReference>
<dbReference type="InterPro" id="IPR001138">
    <property type="entry name" value="Zn2Cys6_DnaBD"/>
</dbReference>
<dbReference type="GO" id="GO:0000981">
    <property type="term" value="F:DNA-binding transcription factor activity, RNA polymerase II-specific"/>
    <property type="evidence" value="ECO:0007669"/>
    <property type="project" value="InterPro"/>
</dbReference>
<dbReference type="GO" id="GO:0006351">
    <property type="term" value="P:DNA-templated transcription"/>
    <property type="evidence" value="ECO:0007669"/>
    <property type="project" value="InterPro"/>
</dbReference>
<dbReference type="OrthoDB" id="3867830at2759"/>
<accession>A0A6A6QMM1</accession>
<feature type="compositionally biased region" description="Low complexity" evidence="6">
    <location>
        <begin position="559"/>
        <end position="571"/>
    </location>
</feature>
<dbReference type="SMART" id="SM00906">
    <property type="entry name" value="Fungal_trans"/>
    <property type="match status" value="1"/>
</dbReference>
<evidence type="ECO:0000259" key="7">
    <source>
        <dbReference type="PROSITE" id="PS50048"/>
    </source>
</evidence>
<dbReference type="Proteomes" id="UP000799750">
    <property type="component" value="Unassembled WGS sequence"/>
</dbReference>
<evidence type="ECO:0000256" key="5">
    <source>
        <dbReference type="ARBA" id="ARBA00023242"/>
    </source>
</evidence>
<evidence type="ECO:0000256" key="4">
    <source>
        <dbReference type="ARBA" id="ARBA00023163"/>
    </source>
</evidence>
<keyword evidence="3" id="KW-0805">Transcription regulation</keyword>
<keyword evidence="4" id="KW-0804">Transcription</keyword>
<dbReference type="Pfam" id="PF00172">
    <property type="entry name" value="Zn_clus"/>
    <property type="match status" value="1"/>
</dbReference>
<evidence type="ECO:0000256" key="6">
    <source>
        <dbReference type="SAM" id="MobiDB-lite"/>
    </source>
</evidence>
<dbReference type="PROSITE" id="PS00463">
    <property type="entry name" value="ZN2_CY6_FUNGAL_1"/>
    <property type="match status" value="1"/>
</dbReference>
<evidence type="ECO:0000256" key="2">
    <source>
        <dbReference type="ARBA" id="ARBA00022723"/>
    </source>
</evidence>
<dbReference type="EMBL" id="MU004192">
    <property type="protein sequence ID" value="KAF2493336.1"/>
    <property type="molecule type" value="Genomic_DNA"/>
</dbReference>
<keyword evidence="5" id="KW-0539">Nucleus</keyword>
<evidence type="ECO:0000313" key="9">
    <source>
        <dbReference type="Proteomes" id="UP000799750"/>
    </source>
</evidence>
<dbReference type="Gene3D" id="4.10.240.10">
    <property type="entry name" value="Zn(2)-C6 fungal-type DNA-binding domain"/>
    <property type="match status" value="1"/>
</dbReference>
<feature type="region of interest" description="Disordered" evidence="6">
    <location>
        <begin position="553"/>
        <end position="576"/>
    </location>
</feature>
<proteinExistence type="predicted"/>
<dbReference type="PANTHER" id="PTHR47338:SF19">
    <property type="entry name" value="ZN(II)2CYS6 TRANSCRIPTION FACTOR (EUROFUNG)"/>
    <property type="match status" value="1"/>
</dbReference>
<sequence length="661" mass="74807">MRTTIACERCRKSKVKCIHDGASPCQGCEKAKLTETCVLQGPFANRPPGEILVKSKRKSTPLAGTGEERRRKVLRLESSTVSEFFSSIPSGLIDEAVSILQLKFPEYGFIQPPSLEPKHDQPDIEKLRLLAILAVASRYMSNQSLEQSEQYAAVVRRDLLLHVASPPRLSIIQAFLVLALYEWGEGVGYRAWMFAGVAIRMAQCLVATRAEAFVSEAKDNAEDLKPTESENRTLWTCFVIDKLLSCGRQRPPMMHIDDIATHLPIAEKEFAFDVESPQHVTFRELLDDPVLSRSHGTIEHHFSIIVRGINIWAKIHSYIVNGGRRQRGQMDPEQYPWVSGSLWDNLENELSRWRDEQEDRLKYPKAPVGAHAHFRHGEIFAYINLLYFLSVIFIRREWIPFLPAAGTGPSGPQDRPHFKTPAPEGWWENNNQLMFDASVQITHLMRDLNRDNASLITPFSGLCVYTSTIMHLYLDAFPLMNLSNSQSAQEYARQNIATLEEFRGLWKISEGWCSVIEVAKSMYQRIKSDLTSFTGKTREDFLQLETAFNIMGPSKNNGTPTSTTISTESTPRCNPVTPKVVPPASDPMVSYSNLQPYNNAWDGVNSNQSYSGIPSATFDLLQNIDSDSWRVWSFWDDPNLVPFDNSAIDFTSEPLLDGLRR</sequence>
<dbReference type="GO" id="GO:0003677">
    <property type="term" value="F:DNA binding"/>
    <property type="evidence" value="ECO:0007669"/>
    <property type="project" value="InterPro"/>
</dbReference>
<keyword evidence="2" id="KW-0479">Metal-binding</keyword>
<evidence type="ECO:0000256" key="1">
    <source>
        <dbReference type="ARBA" id="ARBA00004123"/>
    </source>
</evidence>
<dbReference type="SMART" id="SM00066">
    <property type="entry name" value="GAL4"/>
    <property type="match status" value="1"/>
</dbReference>
<dbReference type="PANTHER" id="PTHR47338">
    <property type="entry name" value="ZN(II)2CYS6 TRANSCRIPTION FACTOR (EUROFUNG)-RELATED"/>
    <property type="match status" value="1"/>
</dbReference>
<dbReference type="Pfam" id="PF04082">
    <property type="entry name" value="Fungal_trans"/>
    <property type="match status" value="1"/>
</dbReference>
<keyword evidence="9" id="KW-1185">Reference proteome</keyword>
<dbReference type="CDD" id="cd12148">
    <property type="entry name" value="fungal_TF_MHR"/>
    <property type="match status" value="1"/>
</dbReference>
<comment type="subcellular location">
    <subcellularLocation>
        <location evidence="1">Nucleus</location>
    </subcellularLocation>
</comment>
<dbReference type="InterPro" id="IPR050815">
    <property type="entry name" value="TF_fung"/>
</dbReference>
<feature type="domain" description="Zn(2)-C6 fungal-type" evidence="7">
    <location>
        <begin position="6"/>
        <end position="39"/>
    </location>
</feature>
<protein>
    <recommendedName>
        <fullName evidence="7">Zn(2)-C6 fungal-type domain-containing protein</fullName>
    </recommendedName>
</protein>
<name>A0A6A6QMM1_9PEZI</name>
<dbReference type="GO" id="GO:0005634">
    <property type="term" value="C:nucleus"/>
    <property type="evidence" value="ECO:0007669"/>
    <property type="project" value="UniProtKB-SubCell"/>
</dbReference>
<organism evidence="8 9">
    <name type="scientific">Lophium mytilinum</name>
    <dbReference type="NCBI Taxonomy" id="390894"/>
    <lineage>
        <taxon>Eukaryota</taxon>
        <taxon>Fungi</taxon>
        <taxon>Dikarya</taxon>
        <taxon>Ascomycota</taxon>
        <taxon>Pezizomycotina</taxon>
        <taxon>Dothideomycetes</taxon>
        <taxon>Pleosporomycetidae</taxon>
        <taxon>Mytilinidiales</taxon>
        <taxon>Mytilinidiaceae</taxon>
        <taxon>Lophium</taxon>
    </lineage>
</organism>
<evidence type="ECO:0000256" key="3">
    <source>
        <dbReference type="ARBA" id="ARBA00023015"/>
    </source>
</evidence>
<dbReference type="GO" id="GO:0008270">
    <property type="term" value="F:zinc ion binding"/>
    <property type="evidence" value="ECO:0007669"/>
    <property type="project" value="InterPro"/>
</dbReference>
<dbReference type="InterPro" id="IPR007219">
    <property type="entry name" value="XnlR_reg_dom"/>
</dbReference>
<evidence type="ECO:0000313" key="8">
    <source>
        <dbReference type="EMBL" id="KAF2493336.1"/>
    </source>
</evidence>
<dbReference type="SUPFAM" id="SSF57701">
    <property type="entry name" value="Zn2/Cys6 DNA-binding domain"/>
    <property type="match status" value="1"/>
</dbReference>
<gene>
    <name evidence="8" type="ORF">BU16DRAFT_77211</name>
</gene>
<dbReference type="AlphaFoldDB" id="A0A6A6QMM1"/>